<name>A0A388TII4_9BACT</name>
<protein>
    <submittedName>
        <fullName evidence="1">Uncharacterized protein</fullName>
    </submittedName>
</protein>
<proteinExistence type="predicted"/>
<comment type="caution">
    <text evidence="1">The sequence shown here is derived from an EMBL/GenBank/DDBJ whole genome shotgun (WGS) entry which is preliminary data.</text>
</comment>
<evidence type="ECO:0000313" key="1">
    <source>
        <dbReference type="EMBL" id="GBR77020.1"/>
    </source>
</evidence>
<dbReference type="Proteomes" id="UP000275925">
    <property type="component" value="Unassembled WGS sequence"/>
</dbReference>
<dbReference type="EMBL" id="BGZO01000084">
    <property type="protein sequence ID" value="GBR77020.1"/>
    <property type="molecule type" value="Genomic_DNA"/>
</dbReference>
<reference evidence="1 2" key="1">
    <citation type="journal article" date="2019" name="ISME J.">
        <title>Genome analyses of uncultured TG2/ZB3 bacteria in 'Margulisbacteria' specifically attached to ectosymbiotic spirochetes of protists in the termite gut.</title>
        <authorList>
            <person name="Utami Y.D."/>
            <person name="Kuwahara H."/>
            <person name="Igai K."/>
            <person name="Murakami T."/>
            <person name="Sugaya K."/>
            <person name="Morikawa T."/>
            <person name="Nagura Y."/>
            <person name="Yuki M."/>
            <person name="Deevong P."/>
            <person name="Inoue T."/>
            <person name="Kihara K."/>
            <person name="Lo N."/>
            <person name="Yamada A."/>
            <person name="Ohkuma M."/>
            <person name="Hongoh Y."/>
        </authorList>
    </citation>
    <scope>NUCLEOTIDE SEQUENCE [LARGE SCALE GENOMIC DNA]</scope>
    <source>
        <strain evidence="1">NkOx7-02</strain>
    </source>
</reference>
<organism evidence="1 2">
    <name type="scientific">Candidatus Termititenax persephonae</name>
    <dbReference type="NCBI Taxonomy" id="2218525"/>
    <lineage>
        <taxon>Bacteria</taxon>
        <taxon>Bacillati</taxon>
        <taxon>Candidatus Margulisiibacteriota</taxon>
        <taxon>Candidatus Termititenacia</taxon>
        <taxon>Candidatus Termititenacales</taxon>
        <taxon>Candidatus Termititenacaceae</taxon>
        <taxon>Candidatus Termititenax</taxon>
    </lineage>
</organism>
<accession>A0A388TII4</accession>
<sequence>MASPYTGGYAGITKGEKAEAGKMTAALNLLERVANKTDTVTADSTAAQYPSAAAAYTAIAALSGAGLEITDNKVTSATWGANDNKNSDVKYPSCRALEAAWNAAVISGDIELVANKSRGIIDILQVTGDKCYPAVQAVRDELWQKFKMYRIFTARK</sequence>
<evidence type="ECO:0000313" key="2">
    <source>
        <dbReference type="Proteomes" id="UP000275925"/>
    </source>
</evidence>
<gene>
    <name evidence="1" type="ORF">NO2_1480</name>
</gene>
<keyword evidence="2" id="KW-1185">Reference proteome</keyword>
<dbReference type="AlphaFoldDB" id="A0A388TII4"/>